<feature type="domain" description="AdoMet activation" evidence="1">
    <location>
        <begin position="135"/>
        <end position="186"/>
    </location>
</feature>
<comment type="caution">
    <text evidence="2">The sequence shown here is derived from an EMBL/GenBank/DDBJ whole genome shotgun (WGS) entry which is preliminary data.</text>
</comment>
<dbReference type="EMBL" id="DVFZ01000086">
    <property type="protein sequence ID" value="HIQ83191.1"/>
    <property type="molecule type" value="Genomic_DNA"/>
</dbReference>
<dbReference type="GO" id="GO:0008705">
    <property type="term" value="F:methionine synthase activity"/>
    <property type="evidence" value="ECO:0007669"/>
    <property type="project" value="InterPro"/>
</dbReference>
<dbReference type="InterPro" id="IPR004223">
    <property type="entry name" value="VitB12-dep_Met_synth_activ_dom"/>
</dbReference>
<organism evidence="2 3">
    <name type="scientific">Candidatus Pullichristensenella stercorigallinarum</name>
    <dbReference type="NCBI Taxonomy" id="2840909"/>
    <lineage>
        <taxon>Bacteria</taxon>
        <taxon>Bacillati</taxon>
        <taxon>Bacillota</taxon>
        <taxon>Clostridia</taxon>
        <taxon>Candidatus Pullichristensenella</taxon>
    </lineage>
</organism>
<accession>A0A9D0ZPC7</accession>
<dbReference type="AlphaFoldDB" id="A0A9D0ZPC7"/>
<reference evidence="2" key="1">
    <citation type="submission" date="2020-10" db="EMBL/GenBank/DDBJ databases">
        <authorList>
            <person name="Gilroy R."/>
        </authorList>
    </citation>
    <scope>NUCLEOTIDE SEQUENCE</scope>
    <source>
        <strain evidence="2">ChiSjej6B24-2974</strain>
    </source>
</reference>
<evidence type="ECO:0000313" key="2">
    <source>
        <dbReference type="EMBL" id="HIQ83191.1"/>
    </source>
</evidence>
<name>A0A9D0ZPC7_9FIRM</name>
<dbReference type="Pfam" id="PF02965">
    <property type="entry name" value="Met_synt_B12"/>
    <property type="match status" value="1"/>
</dbReference>
<proteinExistence type="predicted"/>
<dbReference type="InterPro" id="IPR037010">
    <property type="entry name" value="VitB12-dep_Met_synth_activ_sf"/>
</dbReference>
<dbReference type="Proteomes" id="UP000824260">
    <property type="component" value="Unassembled WGS sequence"/>
</dbReference>
<protein>
    <submittedName>
        <fullName evidence="2">Vitamin B12 dependent methionine synthase activation subunit</fullName>
    </submittedName>
</protein>
<dbReference type="SUPFAM" id="SSF56507">
    <property type="entry name" value="Methionine synthase activation domain-like"/>
    <property type="match status" value="1"/>
</dbReference>
<gene>
    <name evidence="2" type="ORF">IAA52_08825</name>
</gene>
<dbReference type="Gene3D" id="3.40.109.40">
    <property type="match status" value="1"/>
</dbReference>
<evidence type="ECO:0000313" key="3">
    <source>
        <dbReference type="Proteomes" id="UP000824260"/>
    </source>
</evidence>
<reference evidence="2" key="2">
    <citation type="journal article" date="2021" name="PeerJ">
        <title>Extensive microbial diversity within the chicken gut microbiome revealed by metagenomics and culture.</title>
        <authorList>
            <person name="Gilroy R."/>
            <person name="Ravi A."/>
            <person name="Getino M."/>
            <person name="Pursley I."/>
            <person name="Horton D.L."/>
            <person name="Alikhan N.F."/>
            <person name="Baker D."/>
            <person name="Gharbi K."/>
            <person name="Hall N."/>
            <person name="Watson M."/>
            <person name="Adriaenssens E.M."/>
            <person name="Foster-Nyarko E."/>
            <person name="Jarju S."/>
            <person name="Secka A."/>
            <person name="Antonio M."/>
            <person name="Oren A."/>
            <person name="Chaudhuri R.R."/>
            <person name="La Ragione R."/>
            <person name="Hildebrand F."/>
            <person name="Pallen M.J."/>
        </authorList>
    </citation>
    <scope>NUCLEOTIDE SEQUENCE</scope>
    <source>
        <strain evidence="2">ChiSjej6B24-2974</strain>
    </source>
</reference>
<evidence type="ECO:0000259" key="1">
    <source>
        <dbReference type="Pfam" id="PF02965"/>
    </source>
</evidence>
<sequence length="210" mass="23002">MTAFEREVLRYLGNAAPDARLMELIASVEAEMRRDIRPRGVRRRLTVAVAETGVQVEGFYLESRALAQNLCGCREACFAAATLGAEADRLLRRYAALDLPRAAVWQGACAAYLEEYLNGMEAALRAEAPGLYLRPRFSPGYGDLDISNQQAMFSLLELEKRLGLSLTPAQMMLPEKSVTAIIGLSKEPRKAAGGCASCAKTDCPNRRKEA</sequence>